<evidence type="ECO:0000313" key="2">
    <source>
        <dbReference type="Proteomes" id="UP001352852"/>
    </source>
</evidence>
<reference evidence="1 2" key="1">
    <citation type="submission" date="2021-06" db="EMBL/GenBank/DDBJ databases">
        <authorList>
            <person name="Palmer J.M."/>
        </authorList>
    </citation>
    <scope>NUCLEOTIDE SEQUENCE [LARGE SCALE GENOMIC DNA]</scope>
    <source>
        <strain evidence="1 2">CL_MEX2019</strain>
        <tissue evidence="1">Muscle</tissue>
    </source>
</reference>
<organism evidence="1 2">
    <name type="scientific">Characodon lateralis</name>
    <dbReference type="NCBI Taxonomy" id="208331"/>
    <lineage>
        <taxon>Eukaryota</taxon>
        <taxon>Metazoa</taxon>
        <taxon>Chordata</taxon>
        <taxon>Craniata</taxon>
        <taxon>Vertebrata</taxon>
        <taxon>Euteleostomi</taxon>
        <taxon>Actinopterygii</taxon>
        <taxon>Neopterygii</taxon>
        <taxon>Teleostei</taxon>
        <taxon>Neoteleostei</taxon>
        <taxon>Acanthomorphata</taxon>
        <taxon>Ovalentaria</taxon>
        <taxon>Atherinomorphae</taxon>
        <taxon>Cyprinodontiformes</taxon>
        <taxon>Goodeidae</taxon>
        <taxon>Characodon</taxon>
    </lineage>
</organism>
<comment type="caution">
    <text evidence="1">The sequence shown here is derived from an EMBL/GenBank/DDBJ whole genome shotgun (WGS) entry which is preliminary data.</text>
</comment>
<accession>A0ABU7DGH2</accession>
<sequence length="128" mass="14786">MSFRCFNISRLKDFMTTAWGFGYVNVEQFTPKCDHHGCLFWKQRMGPQTSILRSGQVRPYKKKRECGAKDSYFTVKRTEWTAGRVGCRFVPQKAPAYCDAAADRLPQLPEVASYGYLELRISRTQITT</sequence>
<dbReference type="Proteomes" id="UP001352852">
    <property type="component" value="Unassembled WGS sequence"/>
</dbReference>
<proteinExistence type="predicted"/>
<protein>
    <submittedName>
        <fullName evidence="1">Uncharacterized protein</fullName>
    </submittedName>
</protein>
<dbReference type="EMBL" id="JAHUTJ010024769">
    <property type="protein sequence ID" value="MED6273165.1"/>
    <property type="molecule type" value="Genomic_DNA"/>
</dbReference>
<name>A0ABU7DGH2_9TELE</name>
<evidence type="ECO:0000313" key="1">
    <source>
        <dbReference type="EMBL" id="MED6273165.1"/>
    </source>
</evidence>
<keyword evidence="2" id="KW-1185">Reference proteome</keyword>
<gene>
    <name evidence="1" type="ORF">CHARACLAT_003944</name>
</gene>